<feature type="domain" description="Polymerase nucleotidyl transferase" evidence="11">
    <location>
        <begin position="30"/>
        <end position="138"/>
    </location>
</feature>
<comment type="catalytic activity">
    <reaction evidence="10">
        <text>a tRNA with a 3' CCA end + 2 CTP + ATP = a tRNA with a 3' CCACCA end + 3 diphosphate</text>
        <dbReference type="Rhea" id="RHEA:76235"/>
        <dbReference type="Rhea" id="RHEA-COMP:10468"/>
        <dbReference type="Rhea" id="RHEA-COMP:18655"/>
        <dbReference type="ChEBI" id="CHEBI:30616"/>
        <dbReference type="ChEBI" id="CHEBI:33019"/>
        <dbReference type="ChEBI" id="CHEBI:37563"/>
        <dbReference type="ChEBI" id="CHEBI:83071"/>
        <dbReference type="ChEBI" id="CHEBI:195187"/>
    </reaction>
</comment>
<feature type="domain" description="tRNA nucleotidyltransferase substrate binding" evidence="12">
    <location>
        <begin position="151"/>
        <end position="260"/>
    </location>
</feature>
<dbReference type="InterPro" id="IPR015329">
    <property type="entry name" value="tRNA_NucTransf2"/>
</dbReference>
<dbReference type="KEGG" id="mrc:R6Y96_01970"/>
<keyword evidence="3 10" id="KW-0548">Nucleotidyltransferase</keyword>
<feature type="binding site" evidence="10">
    <location>
        <position position="138"/>
    </location>
    <ligand>
        <name>CTP</name>
        <dbReference type="ChEBI" id="CHEBI:37563"/>
    </ligand>
</feature>
<dbReference type="InterPro" id="IPR008229">
    <property type="entry name" value="CCA-adding_arc"/>
</dbReference>
<keyword evidence="7 10" id="KW-0067">ATP-binding</keyword>
<dbReference type="InterPro" id="IPR011068">
    <property type="entry name" value="NuclTrfase_I-like_C"/>
</dbReference>
<dbReference type="InterPro" id="IPR002934">
    <property type="entry name" value="Polymerase_NTP_transf_dom"/>
</dbReference>
<evidence type="ECO:0000256" key="1">
    <source>
        <dbReference type="ARBA" id="ARBA00022679"/>
    </source>
</evidence>
<dbReference type="Pfam" id="PF01909">
    <property type="entry name" value="NTP_transf_2"/>
    <property type="match status" value="1"/>
</dbReference>
<comment type="subunit">
    <text evidence="10">Homodimer.</text>
</comment>
<dbReference type="PIRSF" id="PIRSF005335">
    <property type="entry name" value="CCA_arch"/>
    <property type="match status" value="1"/>
</dbReference>
<dbReference type="SUPFAM" id="SSF81631">
    <property type="entry name" value="PAP/OAS1 substrate-binding domain"/>
    <property type="match status" value="1"/>
</dbReference>
<keyword evidence="1 10" id="KW-0808">Transferase</keyword>
<dbReference type="AlphaFoldDB" id="A0AAX4FW30"/>
<dbReference type="NCBIfam" id="TIGR03671">
    <property type="entry name" value="cca_archaeal"/>
    <property type="match status" value="1"/>
</dbReference>
<feature type="domain" description="CCA-adding enzyme C-terminal" evidence="13">
    <location>
        <begin position="280"/>
        <end position="423"/>
    </location>
</feature>
<dbReference type="HAMAP" id="MF_01264">
    <property type="entry name" value="CCA_arch"/>
    <property type="match status" value="1"/>
</dbReference>
<feature type="binding site" evidence="10">
    <location>
        <position position="48"/>
    </location>
    <ligand>
        <name>ATP</name>
        <dbReference type="ChEBI" id="CHEBI:30616"/>
    </ligand>
</feature>
<proteinExistence type="inferred from homology"/>
<dbReference type="Pfam" id="PF21133">
    <property type="entry name" value="CAA_C"/>
    <property type="match status" value="1"/>
</dbReference>
<gene>
    <name evidence="10 14" type="primary">cca</name>
    <name evidence="14" type="ORF">R6Y96_01970</name>
</gene>
<keyword evidence="9 10" id="KW-0694">RNA-binding</keyword>
<feature type="binding site" evidence="10">
    <location>
        <position position="166"/>
    </location>
    <ligand>
        <name>CTP</name>
        <dbReference type="ChEBI" id="CHEBI:37563"/>
    </ligand>
</feature>
<dbReference type="GO" id="GO:0042245">
    <property type="term" value="P:RNA repair"/>
    <property type="evidence" value="ECO:0007669"/>
    <property type="project" value="UniProtKB-KW"/>
</dbReference>
<evidence type="ECO:0000256" key="10">
    <source>
        <dbReference type="HAMAP-Rule" id="MF_01264"/>
    </source>
</evidence>
<reference evidence="14 15" key="1">
    <citation type="submission" date="2023-10" db="EMBL/GenBank/DDBJ databases">
        <title>The complete genome sequence of Methanoculleus receptaculi DSM 18860.</title>
        <authorList>
            <person name="Lai S.-J."/>
            <person name="You Y.-T."/>
            <person name="Chen S.-C."/>
        </authorList>
    </citation>
    <scope>NUCLEOTIDE SEQUENCE [LARGE SCALE GENOMIC DNA]</scope>
    <source>
        <strain evidence="14 15">DSM 18860</strain>
    </source>
</reference>
<dbReference type="GO" id="GO:0004810">
    <property type="term" value="F:CCA tRNA nucleotidyltransferase activity"/>
    <property type="evidence" value="ECO:0007669"/>
    <property type="project" value="UniProtKB-UniRule"/>
</dbReference>
<dbReference type="Gene3D" id="3.30.70.1550">
    <property type="entry name" value="Archaeal tRNA CCA-adding enzyme catalytic domain"/>
    <property type="match status" value="1"/>
</dbReference>
<keyword evidence="8 10" id="KW-0460">Magnesium</keyword>
<dbReference type="GO" id="GO:0001680">
    <property type="term" value="P:tRNA 3'-terminal CCA addition"/>
    <property type="evidence" value="ECO:0007669"/>
    <property type="project" value="UniProtKB-UniRule"/>
</dbReference>
<organism evidence="14 15">
    <name type="scientific">Methanoculleus receptaculi</name>
    <dbReference type="NCBI Taxonomy" id="394967"/>
    <lineage>
        <taxon>Archaea</taxon>
        <taxon>Methanobacteriati</taxon>
        <taxon>Methanobacteriota</taxon>
        <taxon>Stenosarchaea group</taxon>
        <taxon>Methanomicrobia</taxon>
        <taxon>Methanomicrobiales</taxon>
        <taxon>Methanomicrobiaceae</taxon>
        <taxon>Methanoculleus</taxon>
    </lineage>
</organism>
<dbReference type="SUPFAM" id="SSF55003">
    <property type="entry name" value="PAP/Archaeal CCA-adding enzyme, C-terminal domain"/>
    <property type="match status" value="1"/>
</dbReference>
<dbReference type="GO" id="GO:0005524">
    <property type="term" value="F:ATP binding"/>
    <property type="evidence" value="ECO:0007669"/>
    <property type="project" value="UniProtKB-UniRule"/>
</dbReference>
<dbReference type="SUPFAM" id="SSF81301">
    <property type="entry name" value="Nucleotidyltransferase"/>
    <property type="match status" value="1"/>
</dbReference>
<keyword evidence="6 10" id="KW-0692">RNA repair</keyword>
<feature type="binding site" evidence="10">
    <location>
        <position position="157"/>
    </location>
    <ligand>
        <name>CTP</name>
        <dbReference type="ChEBI" id="CHEBI:37563"/>
    </ligand>
</feature>
<dbReference type="GO" id="GO:0000287">
    <property type="term" value="F:magnesium ion binding"/>
    <property type="evidence" value="ECO:0007669"/>
    <property type="project" value="UniProtKB-UniRule"/>
</dbReference>
<evidence type="ECO:0000256" key="7">
    <source>
        <dbReference type="ARBA" id="ARBA00022840"/>
    </source>
</evidence>
<comment type="function">
    <text evidence="10">Catalyzes the addition and repair of the essential 3'-terminal CCA sequence in tRNAs without using a nucleic acid template. Adds these three nucleotides in the order of C, C, and A to the tRNA nucleotide-73, using CTP and ATP as substrates and producing inorganic pyrophosphate. tRNA 3'-terminal CCA addition is required both for tRNA processing and repair. Also involved in tRNA surveillance by mediating tandem CCA addition to generate a CCACCA at the 3' terminus of unstable tRNAs. While stable tRNAs receive only 3'-terminal CCA, unstable tRNAs are marked with CCACCA and rapidly degraded.</text>
</comment>
<dbReference type="InterPro" id="IPR042090">
    <property type="entry name" value="CCA_tRNA_nucleotrans_2"/>
</dbReference>
<evidence type="ECO:0000256" key="9">
    <source>
        <dbReference type="ARBA" id="ARBA00022884"/>
    </source>
</evidence>
<evidence type="ECO:0000256" key="2">
    <source>
        <dbReference type="ARBA" id="ARBA00022694"/>
    </source>
</evidence>
<keyword evidence="5 10" id="KW-0547">Nucleotide-binding</keyword>
<evidence type="ECO:0000259" key="12">
    <source>
        <dbReference type="Pfam" id="PF09249"/>
    </source>
</evidence>
<dbReference type="Proteomes" id="UP001305652">
    <property type="component" value="Chromosome"/>
</dbReference>
<comment type="catalytic activity">
    <reaction evidence="10">
        <text>a tRNA precursor + 2 CTP + ATP = a tRNA with a 3' CCA end + 3 diphosphate</text>
        <dbReference type="Rhea" id="RHEA:14433"/>
        <dbReference type="Rhea" id="RHEA-COMP:10465"/>
        <dbReference type="Rhea" id="RHEA-COMP:10468"/>
        <dbReference type="ChEBI" id="CHEBI:30616"/>
        <dbReference type="ChEBI" id="CHEBI:33019"/>
        <dbReference type="ChEBI" id="CHEBI:37563"/>
        <dbReference type="ChEBI" id="CHEBI:74896"/>
        <dbReference type="ChEBI" id="CHEBI:83071"/>
        <dbReference type="EC" id="2.7.7.72"/>
    </reaction>
</comment>
<dbReference type="InterPro" id="IPR006116">
    <property type="entry name" value="NT_2-5OAS_ClassI-CCAase"/>
</dbReference>
<comment type="similarity">
    <text evidence="10">Belongs to the tRNA nucleotidyltransferase/poly(A) polymerase family. Archaeal CCA-adding enzyme subfamily.</text>
</comment>
<comment type="miscellaneous">
    <text evidence="10">A single active site specifically recognizes both ATP and CTP and is responsible for their addition.</text>
</comment>
<dbReference type="GO" id="GO:0000049">
    <property type="term" value="F:tRNA binding"/>
    <property type="evidence" value="ECO:0007669"/>
    <property type="project" value="UniProtKB-UniRule"/>
</dbReference>
<dbReference type="CDD" id="cd05400">
    <property type="entry name" value="NT_2-5OAS_ClassI-CCAase"/>
    <property type="match status" value="1"/>
</dbReference>
<dbReference type="InterPro" id="IPR043519">
    <property type="entry name" value="NT_sf"/>
</dbReference>
<evidence type="ECO:0000313" key="15">
    <source>
        <dbReference type="Proteomes" id="UP001305652"/>
    </source>
</evidence>
<dbReference type="Gene3D" id="1.10.1410.30">
    <property type="entry name" value="CCA tRNA nucleotidyltransferase, domain 2"/>
    <property type="match status" value="1"/>
</dbReference>
<evidence type="ECO:0000256" key="4">
    <source>
        <dbReference type="ARBA" id="ARBA00022723"/>
    </source>
</evidence>
<dbReference type="EMBL" id="CP137642">
    <property type="protein sequence ID" value="WOX58045.1"/>
    <property type="molecule type" value="Genomic_DNA"/>
</dbReference>
<sequence length="458" mass="52205">MTRFPCEEEVLRRIRPTPEERTYIRAMGERLIEAVERSGKAKAMMVGSVARDTFVRGDRDLDIFILFDTSLSRQELQDEGLSLARRIAEEFGATWREKYAEHPYLNATIDSLDIDLVPCYAVASATEIKSAVDRTPFHTRYVLAHIDGYVDDVLLLKQFAKASGVYGSDHMTGGFSGYLCEILTIYYGGFHPLLEAAASWKPGEVIDIEGHGTKEFDDPLVVIDPVDPERNVAAALSLSRMFEFVEVARGYLEEPSEAFFCRPPAPALTPVVFSRLLSARGTYLYSITFKTPDLTPDTVVPQLRKSAESIRDLLERSGFPVNRTDVCMREKRCMLLFELMAETVPVMRRHIGPPLWSRENSRKFLEKYVRREVFAGPYIEEGRYVVEVGRRFTRAIDLLRSNVILDIALGKHVRRSMEEGWSVGTDAECWDEEFAVFLSRFLDRASPLARIKRMATRR</sequence>
<dbReference type="InterPro" id="IPR048833">
    <property type="entry name" value="CAA_C"/>
</dbReference>
<evidence type="ECO:0000256" key="8">
    <source>
        <dbReference type="ARBA" id="ARBA00022842"/>
    </source>
</evidence>
<feature type="binding site" evidence="10">
    <location>
        <position position="51"/>
    </location>
    <ligand>
        <name>CTP</name>
        <dbReference type="ChEBI" id="CHEBI:37563"/>
    </ligand>
</feature>
<name>A0AAX4FW30_9EURY</name>
<keyword evidence="4 10" id="KW-0479">Metal-binding</keyword>
<dbReference type="PANTHER" id="PTHR39643:SF1">
    <property type="entry name" value="CCA-ADDING ENZYME"/>
    <property type="match status" value="1"/>
</dbReference>
<dbReference type="Pfam" id="PF09249">
    <property type="entry name" value="tRNA_NucTransf2"/>
    <property type="match status" value="1"/>
</dbReference>
<evidence type="ECO:0000313" key="14">
    <source>
        <dbReference type="EMBL" id="WOX58045.1"/>
    </source>
</evidence>
<keyword evidence="2 10" id="KW-0819">tRNA processing</keyword>
<evidence type="ECO:0000256" key="5">
    <source>
        <dbReference type="ARBA" id="ARBA00022741"/>
    </source>
</evidence>
<feature type="binding site" evidence="10">
    <location>
        <position position="166"/>
    </location>
    <ligand>
        <name>ATP</name>
        <dbReference type="ChEBI" id="CHEBI:30616"/>
    </ligand>
</feature>
<feature type="binding site" evidence="10">
    <location>
        <position position="60"/>
    </location>
    <ligand>
        <name>Mg(2+)</name>
        <dbReference type="ChEBI" id="CHEBI:18420"/>
    </ligand>
</feature>
<feature type="binding site" evidence="10">
    <location>
        <position position="51"/>
    </location>
    <ligand>
        <name>ATP</name>
        <dbReference type="ChEBI" id="CHEBI:30616"/>
    </ligand>
</feature>
<evidence type="ECO:0000256" key="6">
    <source>
        <dbReference type="ARBA" id="ARBA00022800"/>
    </source>
</evidence>
<feature type="binding site" evidence="10">
    <location>
        <position position="62"/>
    </location>
    <ligand>
        <name>Mg(2+)</name>
        <dbReference type="ChEBI" id="CHEBI:18420"/>
    </ligand>
</feature>
<dbReference type="Gene3D" id="3.30.460.10">
    <property type="entry name" value="Beta Polymerase, domain 2"/>
    <property type="match status" value="1"/>
</dbReference>
<keyword evidence="15" id="KW-1185">Reference proteome</keyword>
<evidence type="ECO:0000256" key="3">
    <source>
        <dbReference type="ARBA" id="ARBA00022695"/>
    </source>
</evidence>
<protein>
    <recommendedName>
        <fullName evidence="10">CCA-adding enzyme</fullName>
        <ecNumber evidence="10">2.7.7.72</ecNumber>
    </recommendedName>
    <alternativeName>
        <fullName evidence="10">CCA tRNA nucleotidyltransferase</fullName>
    </alternativeName>
    <alternativeName>
        <fullName evidence="10">tRNA CCA-pyrophosphorylase</fullName>
    </alternativeName>
    <alternativeName>
        <fullName evidence="10">tRNA adenylyl-/cytidylyl- transferase</fullName>
    </alternativeName>
    <alternativeName>
        <fullName evidence="10">tRNA nucleotidyltransferase</fullName>
    </alternativeName>
    <alternativeName>
        <fullName evidence="10">tRNA-NT</fullName>
    </alternativeName>
</protein>
<comment type="cofactor">
    <cofactor evidence="10">
        <name>Mg(2+)</name>
        <dbReference type="ChEBI" id="CHEBI:18420"/>
    </cofactor>
</comment>
<feature type="binding site" evidence="10">
    <location>
        <position position="48"/>
    </location>
    <ligand>
        <name>CTP</name>
        <dbReference type="ChEBI" id="CHEBI:37563"/>
    </ligand>
</feature>
<dbReference type="Gene3D" id="3.30.70.590">
    <property type="entry name" value="Poly(A) polymerase predicted RNA binding domain"/>
    <property type="match status" value="1"/>
</dbReference>
<accession>A0AAX4FW30</accession>
<dbReference type="PANTHER" id="PTHR39643">
    <property type="entry name" value="CCA-ADDING ENZYME"/>
    <property type="match status" value="1"/>
</dbReference>
<feature type="binding site" evidence="10">
    <location>
        <position position="157"/>
    </location>
    <ligand>
        <name>ATP</name>
        <dbReference type="ChEBI" id="CHEBI:30616"/>
    </ligand>
</feature>
<feature type="binding site" evidence="10">
    <location>
        <position position="138"/>
    </location>
    <ligand>
        <name>ATP</name>
        <dbReference type="ChEBI" id="CHEBI:30616"/>
    </ligand>
</feature>
<dbReference type="GeneID" id="85731885"/>
<evidence type="ECO:0000259" key="11">
    <source>
        <dbReference type="Pfam" id="PF01909"/>
    </source>
</evidence>
<dbReference type="RefSeq" id="WP_318621821.1">
    <property type="nucleotide sequence ID" value="NZ_CP137642.1"/>
</dbReference>
<feature type="binding site" evidence="10">
    <location>
        <position position="115"/>
    </location>
    <ligand>
        <name>Mg(2+)</name>
        <dbReference type="ChEBI" id="CHEBI:18420"/>
    </ligand>
</feature>
<dbReference type="EC" id="2.7.7.72" evidence="10"/>
<evidence type="ECO:0000259" key="13">
    <source>
        <dbReference type="Pfam" id="PF21133"/>
    </source>
</evidence>